<keyword evidence="2" id="KW-1185">Reference proteome</keyword>
<dbReference type="Proteomes" id="UP001199319">
    <property type="component" value="Unassembled WGS sequence"/>
</dbReference>
<accession>A0AAE3DFE2</accession>
<sequence>MSVLSLDASQSVKLTLMKDISYCLVRSDKLGRRRDVLVMFNDQPEGYVLSYGDWLHFINQVSGRRILFGFYRRMRKYFSGRTREEFQQELSRRGIAFRRECPPATN</sequence>
<name>A0AAE3DFE2_9FIRM</name>
<organism evidence="1 2">
    <name type="scientific">Brotocaccenecus cirricatena</name>
    <dbReference type="NCBI Taxonomy" id="3064195"/>
    <lineage>
        <taxon>Bacteria</taxon>
        <taxon>Bacillati</taxon>
        <taxon>Bacillota</taxon>
        <taxon>Clostridia</taxon>
        <taxon>Eubacteriales</taxon>
        <taxon>Oscillospiraceae</taxon>
        <taxon>Brotocaccenecus</taxon>
    </lineage>
</organism>
<dbReference type="AlphaFoldDB" id="A0AAE3DFE2"/>
<dbReference type="EMBL" id="JAJEPW010000013">
    <property type="protein sequence ID" value="MCC2129139.1"/>
    <property type="molecule type" value="Genomic_DNA"/>
</dbReference>
<gene>
    <name evidence="1" type="ORF">LKD37_06345</name>
</gene>
<evidence type="ECO:0000313" key="1">
    <source>
        <dbReference type="EMBL" id="MCC2129139.1"/>
    </source>
</evidence>
<proteinExistence type="predicted"/>
<protein>
    <submittedName>
        <fullName evidence="1">Uncharacterized protein</fullName>
    </submittedName>
</protein>
<evidence type="ECO:0000313" key="2">
    <source>
        <dbReference type="Proteomes" id="UP001199319"/>
    </source>
</evidence>
<comment type="caution">
    <text evidence="1">The sequence shown here is derived from an EMBL/GenBank/DDBJ whole genome shotgun (WGS) entry which is preliminary data.</text>
</comment>
<dbReference type="RefSeq" id="WP_302928434.1">
    <property type="nucleotide sequence ID" value="NZ_JAJEPW010000013.1"/>
</dbReference>
<reference evidence="1" key="1">
    <citation type="submission" date="2021-10" db="EMBL/GenBank/DDBJ databases">
        <title>Anaerobic single-cell dispensing facilitates the cultivation of human gut bacteria.</title>
        <authorList>
            <person name="Afrizal A."/>
        </authorList>
    </citation>
    <scope>NUCLEOTIDE SEQUENCE</scope>
    <source>
        <strain evidence="1">CLA-AA-H272</strain>
    </source>
</reference>